<evidence type="ECO:0000313" key="2">
    <source>
        <dbReference type="Proteomes" id="UP000784880"/>
    </source>
</evidence>
<name>A0ABS6JKL9_9BACI</name>
<dbReference type="RefSeq" id="WP_217068414.1">
    <property type="nucleotide sequence ID" value="NZ_JAHQCS010000163.1"/>
</dbReference>
<keyword evidence="2" id="KW-1185">Reference proteome</keyword>
<comment type="caution">
    <text evidence="1">The sequence shown here is derived from an EMBL/GenBank/DDBJ whole genome shotgun (WGS) entry which is preliminary data.</text>
</comment>
<evidence type="ECO:0000313" key="1">
    <source>
        <dbReference type="EMBL" id="MBU9714093.1"/>
    </source>
</evidence>
<dbReference type="Proteomes" id="UP000784880">
    <property type="component" value="Unassembled WGS sequence"/>
</dbReference>
<accession>A0ABS6JKL9</accession>
<protein>
    <submittedName>
        <fullName evidence="1">Tetratricopeptide repeat protein</fullName>
    </submittedName>
</protein>
<proteinExistence type="predicted"/>
<sequence>MDVRNGVNLAKQGQFEEAVSLLDQAYQSNRNAFNSWDLFFYAKSLKKVGRLKESVQLSKQLYEEAPDFQANANMLSWSLYRLYISPNRKEKVEEVIMVKTANFIVNSVKQEQYSAYERTVLTMVKYFKNKANTNQQQLLYWVSKLDPTKLSTETNTITDSEGIKRELASPLEEYYTAKIKALFEMKNYPECLTISTEAFKKISKFHYDNDIWLRSKAAIAKGELGRVEEGIRELEEIVKEKDHWSLYYEIFKLYLKLGNTAMAREKGAYAVLAQGGEYKHKKNLLIKFGYLLEEEKQHKEALMLYTFAKEVIKENGWKDMQSLNERIALIEREIGKVNKGYRNELFSFLQTIKLQTLPKGIGTILKVLPNGKAGFISGDNGQQYYFRIKNLKGKPRPGVKEHVHFYIMESFDKKKQRQSYEAIEITKV</sequence>
<gene>
    <name evidence="1" type="ORF">KS419_20360</name>
</gene>
<organism evidence="1 2">
    <name type="scientific">Evansella tamaricis</name>
    <dbReference type="NCBI Taxonomy" id="2069301"/>
    <lineage>
        <taxon>Bacteria</taxon>
        <taxon>Bacillati</taxon>
        <taxon>Bacillota</taxon>
        <taxon>Bacilli</taxon>
        <taxon>Bacillales</taxon>
        <taxon>Bacillaceae</taxon>
        <taxon>Evansella</taxon>
    </lineage>
</organism>
<dbReference type="EMBL" id="JAHQCS010000163">
    <property type="protein sequence ID" value="MBU9714093.1"/>
    <property type="molecule type" value="Genomic_DNA"/>
</dbReference>
<reference evidence="1 2" key="1">
    <citation type="submission" date="2021-06" db="EMBL/GenBank/DDBJ databases">
        <title>Bacillus sp. RD4P76, an endophyte from a halophyte.</title>
        <authorList>
            <person name="Sun J.-Q."/>
        </authorList>
    </citation>
    <scope>NUCLEOTIDE SEQUENCE [LARGE SCALE GENOMIC DNA]</scope>
    <source>
        <strain evidence="1 2">CGMCC 1.15917</strain>
    </source>
</reference>